<keyword evidence="2" id="KW-0472">Membrane</keyword>
<keyword evidence="2" id="KW-0812">Transmembrane</keyword>
<dbReference type="Pfam" id="PF13413">
    <property type="entry name" value="HTH_25"/>
    <property type="match status" value="1"/>
</dbReference>
<dbReference type="InterPro" id="IPR025194">
    <property type="entry name" value="RodZ-like_C"/>
</dbReference>
<dbReference type="InterPro" id="IPR010982">
    <property type="entry name" value="Lambda_DNA-bd_dom_sf"/>
</dbReference>
<keyword evidence="2" id="KW-1133">Transmembrane helix</keyword>
<feature type="transmembrane region" description="Helical" evidence="2">
    <location>
        <begin position="113"/>
        <end position="134"/>
    </location>
</feature>
<evidence type="ECO:0000313" key="4">
    <source>
        <dbReference type="EMBL" id="TVO71192.1"/>
    </source>
</evidence>
<dbReference type="InterPro" id="IPR050400">
    <property type="entry name" value="Bact_Cytoskel_RodZ"/>
</dbReference>
<keyword evidence="5" id="KW-1185">Reference proteome</keyword>
<dbReference type="Proteomes" id="UP000316649">
    <property type="component" value="Unassembled WGS sequence"/>
</dbReference>
<gene>
    <name evidence="4" type="ORF">FHP88_14280</name>
</gene>
<dbReference type="EMBL" id="VMNH01000022">
    <property type="protein sequence ID" value="TVO71192.1"/>
    <property type="molecule type" value="Genomic_DNA"/>
</dbReference>
<dbReference type="RefSeq" id="WP_144359771.1">
    <property type="nucleotide sequence ID" value="NZ_VMNH01000022.1"/>
</dbReference>
<dbReference type="PANTHER" id="PTHR34475:SF1">
    <property type="entry name" value="CYTOSKELETON PROTEIN RODZ"/>
    <property type="match status" value="1"/>
</dbReference>
<accession>A0A558DKJ7</accession>
<evidence type="ECO:0000259" key="3">
    <source>
        <dbReference type="Pfam" id="PF13464"/>
    </source>
</evidence>
<dbReference type="Pfam" id="PF13464">
    <property type="entry name" value="RodZ_C"/>
    <property type="match status" value="1"/>
</dbReference>
<name>A0A558DKJ7_9GAMM</name>
<evidence type="ECO:0000313" key="5">
    <source>
        <dbReference type="Proteomes" id="UP000316649"/>
    </source>
</evidence>
<feature type="domain" description="Cytoskeleton protein RodZ-like C-terminal" evidence="3">
    <location>
        <begin position="271"/>
        <end position="341"/>
    </location>
</feature>
<feature type="region of interest" description="Disordered" evidence="1">
    <location>
        <begin position="218"/>
        <end position="247"/>
    </location>
</feature>
<proteinExistence type="predicted"/>
<organism evidence="4 5">
    <name type="scientific">Sedimenticola selenatireducens</name>
    <dbReference type="NCBI Taxonomy" id="191960"/>
    <lineage>
        <taxon>Bacteria</taxon>
        <taxon>Pseudomonadati</taxon>
        <taxon>Pseudomonadota</taxon>
        <taxon>Gammaproteobacteria</taxon>
        <taxon>Chromatiales</taxon>
        <taxon>Sedimenticolaceae</taxon>
        <taxon>Sedimenticola</taxon>
    </lineage>
</organism>
<dbReference type="PANTHER" id="PTHR34475">
    <property type="match status" value="1"/>
</dbReference>
<sequence>MNAADNKHEEPMPIIEGPGKQLRDIRIAKDLDINRIASLLHLNVGLLKALEADDFSALPGTVFVQGYLKNYARLLDTPAEPILEAFQQFRPQGEEKMDLKAAKIKHEVRSSHTVVRLITWLLVIGIIALVVTWWRGYLQWPIDLGLETNGTLNEQQIDEGQSSETLPSEINGSVALPPLLGKPEILDAPLSETSASNEPGSQAETVVPPELAEIPISEEAARSVQPESPAVAETEREVTESTESPAVAVSAAAEKTTDEPPVPGVINKVEVLFSDACWTDIRDASGDFRSVGNKAAGERFVLGGVPPYKMVFGNAAAVKITVSGESYDLAPYTRGNVARLTLDPR</sequence>
<dbReference type="GO" id="GO:0003677">
    <property type="term" value="F:DNA binding"/>
    <property type="evidence" value="ECO:0007669"/>
    <property type="project" value="InterPro"/>
</dbReference>
<evidence type="ECO:0000256" key="1">
    <source>
        <dbReference type="SAM" id="MobiDB-lite"/>
    </source>
</evidence>
<dbReference type="AlphaFoldDB" id="A0A558DKJ7"/>
<evidence type="ECO:0000256" key="2">
    <source>
        <dbReference type="SAM" id="Phobius"/>
    </source>
</evidence>
<reference evidence="4 5" key="1">
    <citation type="submission" date="2019-07" db="EMBL/GenBank/DDBJ databases">
        <title>The pathways for chlorine oxyanion respiration interact through the shared metabolite chlorate.</title>
        <authorList>
            <person name="Barnum T.P."/>
            <person name="Cheng Y."/>
            <person name="Hill K.A."/>
            <person name="Lucas L.N."/>
            <person name="Carlson H.K."/>
            <person name="Coates J.D."/>
        </authorList>
    </citation>
    <scope>NUCLEOTIDE SEQUENCE [LARGE SCALE GENOMIC DNA]</scope>
    <source>
        <strain evidence="4 5">BK-1</strain>
    </source>
</reference>
<comment type="caution">
    <text evidence="4">The sequence shown here is derived from an EMBL/GenBank/DDBJ whole genome shotgun (WGS) entry which is preliminary data.</text>
</comment>
<dbReference type="OrthoDB" id="9790252at2"/>
<dbReference type="Gene3D" id="1.10.260.40">
    <property type="entry name" value="lambda repressor-like DNA-binding domains"/>
    <property type="match status" value="1"/>
</dbReference>
<protein>
    <submittedName>
        <fullName evidence="4">Helix-turn-helix domain-containing protein</fullName>
    </submittedName>
</protein>